<evidence type="ECO:0000256" key="8">
    <source>
        <dbReference type="PIRSR" id="PIRSR602401-1"/>
    </source>
</evidence>
<comment type="cofactor">
    <cofactor evidence="1 8">
        <name>heme</name>
        <dbReference type="ChEBI" id="CHEBI:30413"/>
    </cofactor>
</comment>
<keyword evidence="6 8" id="KW-0408">Iron</keyword>
<dbReference type="GO" id="GO:0005506">
    <property type="term" value="F:iron ion binding"/>
    <property type="evidence" value="ECO:0007669"/>
    <property type="project" value="InterPro"/>
</dbReference>
<name>A0A067QEB9_ZOONE</name>
<dbReference type="InterPro" id="IPR050479">
    <property type="entry name" value="CYP11_CYP27_families"/>
</dbReference>
<gene>
    <name evidence="10" type="ORF">L798_00022</name>
</gene>
<dbReference type="GO" id="GO:0020037">
    <property type="term" value="F:heme binding"/>
    <property type="evidence" value="ECO:0007669"/>
    <property type="project" value="InterPro"/>
</dbReference>
<comment type="similarity">
    <text evidence="2 9">Belongs to the cytochrome P450 family.</text>
</comment>
<evidence type="ECO:0000256" key="2">
    <source>
        <dbReference type="ARBA" id="ARBA00010617"/>
    </source>
</evidence>
<protein>
    <submittedName>
        <fullName evidence="10">Putative cytochrome P450 12b2, mitochondrial</fullName>
    </submittedName>
</protein>
<evidence type="ECO:0000256" key="4">
    <source>
        <dbReference type="ARBA" id="ARBA00022723"/>
    </source>
</evidence>
<evidence type="ECO:0000256" key="1">
    <source>
        <dbReference type="ARBA" id="ARBA00001971"/>
    </source>
</evidence>
<dbReference type="InterPro" id="IPR017972">
    <property type="entry name" value="Cyt_P450_CS"/>
</dbReference>
<proteinExistence type="inferred from homology"/>
<dbReference type="SUPFAM" id="SSF48264">
    <property type="entry name" value="Cytochrome P450"/>
    <property type="match status" value="1"/>
</dbReference>
<dbReference type="PRINTS" id="PR00463">
    <property type="entry name" value="EP450I"/>
</dbReference>
<evidence type="ECO:0000256" key="6">
    <source>
        <dbReference type="ARBA" id="ARBA00023004"/>
    </source>
</evidence>
<dbReference type="InterPro" id="IPR036396">
    <property type="entry name" value="Cyt_P450_sf"/>
</dbReference>
<dbReference type="PANTHER" id="PTHR24279">
    <property type="entry name" value="CYTOCHROME P450"/>
    <property type="match status" value="1"/>
</dbReference>
<dbReference type="STRING" id="136037.A0A067QEB9"/>
<dbReference type="AlphaFoldDB" id="A0A067QEB9"/>
<evidence type="ECO:0000256" key="5">
    <source>
        <dbReference type="ARBA" id="ARBA00023002"/>
    </source>
</evidence>
<dbReference type="PANTHER" id="PTHR24279:SF120">
    <property type="entry name" value="CYTOCHROME P450"/>
    <property type="match status" value="1"/>
</dbReference>
<keyword evidence="7 9" id="KW-0503">Monooxygenase</keyword>
<sequence length="115" mass="13362">TNVAIPNCHLCRQEKYFAQPDKYIPERWLKVTDRDMQKTKTTHPFVFMPFGFGPRTCVGRRLAELELETLLTKVRSTRPKVIGTLIRNQTTVVNAFPRSPMLQRMKRASHADCQT</sequence>
<evidence type="ECO:0000256" key="9">
    <source>
        <dbReference type="RuleBase" id="RU000461"/>
    </source>
</evidence>
<dbReference type="InParanoid" id="A0A067QEB9"/>
<organism evidence="10 11">
    <name type="scientific">Zootermopsis nevadensis</name>
    <name type="common">Dampwood termite</name>
    <dbReference type="NCBI Taxonomy" id="136037"/>
    <lineage>
        <taxon>Eukaryota</taxon>
        <taxon>Metazoa</taxon>
        <taxon>Ecdysozoa</taxon>
        <taxon>Arthropoda</taxon>
        <taxon>Hexapoda</taxon>
        <taxon>Insecta</taxon>
        <taxon>Pterygota</taxon>
        <taxon>Neoptera</taxon>
        <taxon>Polyneoptera</taxon>
        <taxon>Dictyoptera</taxon>
        <taxon>Blattodea</taxon>
        <taxon>Blattoidea</taxon>
        <taxon>Termitoidae</taxon>
        <taxon>Termopsidae</taxon>
        <taxon>Zootermopsis</taxon>
    </lineage>
</organism>
<dbReference type="Gene3D" id="1.10.630.10">
    <property type="entry name" value="Cytochrome P450"/>
    <property type="match status" value="1"/>
</dbReference>
<evidence type="ECO:0000313" key="11">
    <source>
        <dbReference type="Proteomes" id="UP000027135"/>
    </source>
</evidence>
<dbReference type="EMBL" id="KK893559">
    <property type="protein sequence ID" value="KDQ65314.1"/>
    <property type="molecule type" value="Genomic_DNA"/>
</dbReference>
<evidence type="ECO:0000256" key="3">
    <source>
        <dbReference type="ARBA" id="ARBA00022617"/>
    </source>
</evidence>
<dbReference type="InterPro" id="IPR002401">
    <property type="entry name" value="Cyt_P450_E_grp-I"/>
</dbReference>
<keyword evidence="5 9" id="KW-0560">Oxidoreductase</keyword>
<feature type="non-terminal residue" evidence="10">
    <location>
        <position position="1"/>
    </location>
</feature>
<dbReference type="Proteomes" id="UP000027135">
    <property type="component" value="Unassembled WGS sequence"/>
</dbReference>
<keyword evidence="11" id="KW-1185">Reference proteome</keyword>
<reference evidence="10 11" key="1">
    <citation type="journal article" date="2014" name="Nat. Commun.">
        <title>Molecular traces of alternative social organization in a termite genome.</title>
        <authorList>
            <person name="Terrapon N."/>
            <person name="Li C."/>
            <person name="Robertson H.M."/>
            <person name="Ji L."/>
            <person name="Meng X."/>
            <person name="Booth W."/>
            <person name="Chen Z."/>
            <person name="Childers C.P."/>
            <person name="Glastad K.M."/>
            <person name="Gokhale K."/>
            <person name="Gowin J."/>
            <person name="Gronenberg W."/>
            <person name="Hermansen R.A."/>
            <person name="Hu H."/>
            <person name="Hunt B.G."/>
            <person name="Huylmans A.K."/>
            <person name="Khalil S.M."/>
            <person name="Mitchell R.D."/>
            <person name="Munoz-Torres M.C."/>
            <person name="Mustard J.A."/>
            <person name="Pan H."/>
            <person name="Reese J.T."/>
            <person name="Scharf M.E."/>
            <person name="Sun F."/>
            <person name="Vogel H."/>
            <person name="Xiao J."/>
            <person name="Yang W."/>
            <person name="Yang Z."/>
            <person name="Yang Z."/>
            <person name="Zhou J."/>
            <person name="Zhu J."/>
            <person name="Brent C.S."/>
            <person name="Elsik C.G."/>
            <person name="Goodisman M.A."/>
            <person name="Liberles D.A."/>
            <person name="Roe R.M."/>
            <person name="Vargo E.L."/>
            <person name="Vilcinskas A."/>
            <person name="Wang J."/>
            <person name="Bornberg-Bauer E."/>
            <person name="Korb J."/>
            <person name="Zhang G."/>
            <person name="Liebig J."/>
        </authorList>
    </citation>
    <scope>NUCLEOTIDE SEQUENCE [LARGE SCALE GENOMIC DNA]</scope>
    <source>
        <tissue evidence="10">Whole organism</tissue>
    </source>
</reference>
<accession>A0A067QEB9</accession>
<dbReference type="GO" id="GO:0004497">
    <property type="term" value="F:monooxygenase activity"/>
    <property type="evidence" value="ECO:0007669"/>
    <property type="project" value="UniProtKB-KW"/>
</dbReference>
<dbReference type="Pfam" id="PF00067">
    <property type="entry name" value="p450"/>
    <property type="match status" value="1"/>
</dbReference>
<evidence type="ECO:0000313" key="10">
    <source>
        <dbReference type="EMBL" id="KDQ65314.1"/>
    </source>
</evidence>
<dbReference type="PROSITE" id="PS00086">
    <property type="entry name" value="CYTOCHROME_P450"/>
    <property type="match status" value="1"/>
</dbReference>
<keyword evidence="4 8" id="KW-0479">Metal-binding</keyword>
<dbReference type="GO" id="GO:0016705">
    <property type="term" value="F:oxidoreductase activity, acting on paired donors, with incorporation or reduction of molecular oxygen"/>
    <property type="evidence" value="ECO:0007669"/>
    <property type="project" value="InterPro"/>
</dbReference>
<dbReference type="InterPro" id="IPR001128">
    <property type="entry name" value="Cyt_P450"/>
</dbReference>
<keyword evidence="3 8" id="KW-0349">Heme</keyword>
<dbReference type="eggNOG" id="KOG0159">
    <property type="taxonomic scope" value="Eukaryota"/>
</dbReference>
<feature type="binding site" description="axial binding residue" evidence="8">
    <location>
        <position position="57"/>
    </location>
    <ligand>
        <name>heme</name>
        <dbReference type="ChEBI" id="CHEBI:30413"/>
    </ligand>
    <ligandPart>
        <name>Fe</name>
        <dbReference type="ChEBI" id="CHEBI:18248"/>
    </ligandPart>
</feature>
<evidence type="ECO:0000256" key="7">
    <source>
        <dbReference type="ARBA" id="ARBA00023033"/>
    </source>
</evidence>